<dbReference type="PANTHER" id="PTHR47331:SF2">
    <property type="match status" value="1"/>
</dbReference>
<name>A0A915C6G7_PARUN</name>
<dbReference type="Gene3D" id="3.30.420.10">
    <property type="entry name" value="Ribonuclease H-like superfamily/Ribonuclease H"/>
    <property type="match status" value="1"/>
</dbReference>
<sequence>ALTRLIVLARHKESRHAGVSQTLANVRKRYGIPSGRASVKRILRRHYMACRRWNVKPFKLPAFPPLPKERRWATRVFQNISLYYVGPITLRDLTGPCERWVALFSCLATRAIHLEVTKNLSAEQFLHV</sequence>
<dbReference type="PANTHER" id="PTHR47331">
    <property type="entry name" value="PHD-TYPE DOMAIN-CONTAINING PROTEIN"/>
    <property type="match status" value="1"/>
</dbReference>
<organism evidence="1 2">
    <name type="scientific">Parascaris univalens</name>
    <name type="common">Nematode worm</name>
    <dbReference type="NCBI Taxonomy" id="6257"/>
    <lineage>
        <taxon>Eukaryota</taxon>
        <taxon>Metazoa</taxon>
        <taxon>Ecdysozoa</taxon>
        <taxon>Nematoda</taxon>
        <taxon>Chromadorea</taxon>
        <taxon>Rhabditida</taxon>
        <taxon>Spirurina</taxon>
        <taxon>Ascaridomorpha</taxon>
        <taxon>Ascaridoidea</taxon>
        <taxon>Ascarididae</taxon>
        <taxon>Parascaris</taxon>
    </lineage>
</organism>
<evidence type="ECO:0000313" key="2">
    <source>
        <dbReference type="WBParaSite" id="PgR095X_g037_t01"/>
    </source>
</evidence>
<keyword evidence="1" id="KW-1185">Reference proteome</keyword>
<protein>
    <submittedName>
        <fullName evidence="2">Integrase zinc-binding domain-containing protein</fullName>
    </submittedName>
</protein>
<proteinExistence type="predicted"/>
<accession>A0A915C6G7</accession>
<dbReference type="WBParaSite" id="PgR095X_g037_t01">
    <property type="protein sequence ID" value="PgR095X_g037_t01"/>
    <property type="gene ID" value="PgR095X_g037"/>
</dbReference>
<reference evidence="2" key="1">
    <citation type="submission" date="2022-11" db="UniProtKB">
        <authorList>
            <consortium name="WormBaseParasite"/>
        </authorList>
    </citation>
    <scope>IDENTIFICATION</scope>
</reference>
<dbReference type="GO" id="GO:0003676">
    <property type="term" value="F:nucleic acid binding"/>
    <property type="evidence" value="ECO:0007669"/>
    <property type="project" value="InterPro"/>
</dbReference>
<evidence type="ECO:0000313" key="1">
    <source>
        <dbReference type="Proteomes" id="UP000887569"/>
    </source>
</evidence>
<dbReference type="Proteomes" id="UP000887569">
    <property type="component" value="Unplaced"/>
</dbReference>
<dbReference type="InterPro" id="IPR036397">
    <property type="entry name" value="RNaseH_sf"/>
</dbReference>
<dbReference type="AlphaFoldDB" id="A0A915C6G7"/>